<dbReference type="PANTHER" id="PTHR23167:SF46">
    <property type="entry name" value="EPS15 HOMOLOGY DOMAIN CONTAINING PROTEIN-BINDING PROTEIN 1, ISOFORM F"/>
    <property type="match status" value="1"/>
</dbReference>
<dbReference type="AlphaFoldDB" id="A0A1D2NJ24"/>
<proteinExistence type="predicted"/>
<feature type="compositionally biased region" description="Basic and acidic residues" evidence="2">
    <location>
        <begin position="174"/>
        <end position="190"/>
    </location>
</feature>
<accession>A0A1D2NJ24</accession>
<dbReference type="Proteomes" id="UP000094527">
    <property type="component" value="Unassembled WGS sequence"/>
</dbReference>
<keyword evidence="5" id="KW-1185">Reference proteome</keyword>
<feature type="compositionally biased region" description="Polar residues" evidence="2">
    <location>
        <begin position="243"/>
        <end position="254"/>
    </location>
</feature>
<dbReference type="SMART" id="SM01203">
    <property type="entry name" value="DUF3585"/>
    <property type="match status" value="1"/>
</dbReference>
<feature type="compositionally biased region" description="Low complexity" evidence="2">
    <location>
        <begin position="31"/>
        <end position="52"/>
    </location>
</feature>
<feature type="region of interest" description="Disordered" evidence="2">
    <location>
        <begin position="143"/>
        <end position="292"/>
    </location>
</feature>
<evidence type="ECO:0000256" key="2">
    <source>
        <dbReference type="SAM" id="MobiDB-lite"/>
    </source>
</evidence>
<keyword evidence="1" id="KW-0175">Coiled coil</keyword>
<gene>
    <name evidence="4" type="ORF">Ocin01_01702</name>
</gene>
<evidence type="ECO:0000259" key="3">
    <source>
        <dbReference type="PROSITE" id="PS51848"/>
    </source>
</evidence>
<dbReference type="InterPro" id="IPR022735">
    <property type="entry name" value="bMERB_dom"/>
</dbReference>
<reference evidence="4 5" key="1">
    <citation type="journal article" date="2016" name="Genome Biol. Evol.">
        <title>Gene Family Evolution Reflects Adaptation to Soil Environmental Stressors in the Genome of the Collembolan Orchesella cincta.</title>
        <authorList>
            <person name="Faddeeva-Vakhrusheva A."/>
            <person name="Derks M.F."/>
            <person name="Anvar S.Y."/>
            <person name="Agamennone V."/>
            <person name="Suring W."/>
            <person name="Smit S."/>
            <person name="van Straalen N.M."/>
            <person name="Roelofs D."/>
        </authorList>
    </citation>
    <scope>NUCLEOTIDE SEQUENCE [LARGE SCALE GENOMIC DNA]</scope>
    <source>
        <tissue evidence="4">Mixed pool</tissue>
    </source>
</reference>
<comment type="caution">
    <text evidence="4">The sequence shown here is derived from an EMBL/GenBank/DDBJ whole genome shotgun (WGS) entry which is preliminary data.</text>
</comment>
<protein>
    <submittedName>
        <fullName evidence="4">EH domain-binding protein 1</fullName>
    </submittedName>
</protein>
<evidence type="ECO:0000313" key="4">
    <source>
        <dbReference type="EMBL" id="ODN04966.1"/>
    </source>
</evidence>
<feature type="compositionally biased region" description="Polar residues" evidence="2">
    <location>
        <begin position="274"/>
        <end position="290"/>
    </location>
</feature>
<feature type="coiled-coil region" evidence="1">
    <location>
        <begin position="325"/>
        <end position="413"/>
    </location>
</feature>
<feature type="compositionally biased region" description="Low complexity" evidence="2">
    <location>
        <begin position="7"/>
        <end position="24"/>
    </location>
</feature>
<feature type="compositionally biased region" description="Basic and acidic residues" evidence="2">
    <location>
        <begin position="113"/>
        <end position="123"/>
    </location>
</feature>
<feature type="compositionally biased region" description="Low complexity" evidence="2">
    <location>
        <begin position="158"/>
        <end position="168"/>
    </location>
</feature>
<dbReference type="PANTHER" id="PTHR23167">
    <property type="entry name" value="CALPONIN HOMOLOGY DOMAIN-CONTAINING PROTEIN DDB_G0272472-RELATED"/>
    <property type="match status" value="1"/>
</dbReference>
<dbReference type="STRING" id="48709.A0A1D2NJ24"/>
<organism evidence="4 5">
    <name type="scientific">Orchesella cincta</name>
    <name type="common">Springtail</name>
    <name type="synonym">Podura cincta</name>
    <dbReference type="NCBI Taxonomy" id="48709"/>
    <lineage>
        <taxon>Eukaryota</taxon>
        <taxon>Metazoa</taxon>
        <taxon>Ecdysozoa</taxon>
        <taxon>Arthropoda</taxon>
        <taxon>Hexapoda</taxon>
        <taxon>Collembola</taxon>
        <taxon>Entomobryomorpha</taxon>
        <taxon>Entomobryoidea</taxon>
        <taxon>Orchesellidae</taxon>
        <taxon>Orchesellinae</taxon>
        <taxon>Orchesella</taxon>
    </lineage>
</organism>
<feature type="region of interest" description="Disordered" evidence="2">
    <location>
        <begin position="1"/>
        <end position="123"/>
    </location>
</feature>
<feature type="non-terminal residue" evidence="4">
    <location>
        <position position="1"/>
    </location>
</feature>
<sequence length="438" mass="48629">SKDSDRSSSPSAVAKSDSKSSLLDKLGDIRGSLSSNNNKSNSSLNSSNSGSKQALMTRRQYTDPLGSDDEDDSAQSPDTIKQYSAPVTPAHRSAAHTIGIPDPDAPGLLDLSPTRRDSDVNKQRLLARHEELRERARLMLEHARRDGSLKNSPSKPSTPVGTVTGTTVCDSMDETERHQQLRERARRMIAEARQGIISPSLDNTSKSSSHSGSPASEPPSQRSLNSPARSVASASDAKEFCDNLSNNKELNGNVSRSTNSESSQETQSSKTEANNKNASQSYSGPISSSKPKLKSFHTILEKMSPERDNPQHPVRTTSIESRTYYQHELDRLEEEQEAIDESARQLERRLRGVMESGENAEEEDQLMCEWFTLVNKKNALIRRQMQLNILEKEDDLERKYEQLNDELRKILAIDGKLLLCKAFNYSDSLAFAVHIICL</sequence>
<evidence type="ECO:0000313" key="5">
    <source>
        <dbReference type="Proteomes" id="UP000094527"/>
    </source>
</evidence>
<evidence type="ECO:0000256" key="1">
    <source>
        <dbReference type="SAM" id="Coils"/>
    </source>
</evidence>
<feature type="domain" description="BMERB" evidence="3">
    <location>
        <begin position="311"/>
        <end position="438"/>
    </location>
</feature>
<dbReference type="InterPro" id="IPR050540">
    <property type="entry name" value="F-actin_Monoox_Mical"/>
</dbReference>
<dbReference type="Pfam" id="PF12130">
    <property type="entry name" value="bMERB_dom"/>
    <property type="match status" value="1"/>
</dbReference>
<name>A0A1D2NJ24_ORCCI</name>
<feature type="compositionally biased region" description="Low complexity" evidence="2">
    <location>
        <begin position="255"/>
        <end position="272"/>
    </location>
</feature>
<feature type="compositionally biased region" description="Low complexity" evidence="2">
    <location>
        <begin position="205"/>
        <end position="220"/>
    </location>
</feature>
<dbReference type="EMBL" id="LJIJ01000032">
    <property type="protein sequence ID" value="ODN04966.1"/>
    <property type="molecule type" value="Genomic_DNA"/>
</dbReference>
<dbReference type="PROSITE" id="PS51848">
    <property type="entry name" value="BMERB"/>
    <property type="match status" value="1"/>
</dbReference>
<dbReference type="OrthoDB" id="5972258at2759"/>